<dbReference type="Proteomes" id="UP000001744">
    <property type="component" value="Unassembled WGS sequence"/>
</dbReference>
<dbReference type="GeneID" id="7048725"/>
<dbReference type="PANTHER" id="PTHR11932">
    <property type="entry name" value="CULLIN"/>
    <property type="match status" value="1"/>
</dbReference>
<dbReference type="GO" id="GO:0016567">
    <property type="term" value="P:protein ubiquitination"/>
    <property type="evidence" value="ECO:0000318"/>
    <property type="project" value="GO_Central"/>
</dbReference>
<gene>
    <name evidence="8" type="primary">cul4</name>
    <name evidence="7" type="ORF">SJAG_01540</name>
</gene>
<dbReference type="GO" id="GO:0031934">
    <property type="term" value="C:mating-type region heterochromatin"/>
    <property type="evidence" value="ECO:0007669"/>
    <property type="project" value="EnsemblFungi"/>
</dbReference>
<dbReference type="HOGENOM" id="CLU_004747_7_0_1"/>
<sequence>MQGKVKKIVVRGFDPKKTKERQENYYHDTLKKLDVALSVIMSGLGLNSGYQELYVGVQNLVRAGQTESCLELLLRHCQKGIAELKELALASISTAVDESCKAVIHCWRQWTERIELIHNIFYYMDRAYLIRVAGQTSILEFSVSLFRDDFMSFDEIRVPFLNQLTSLFEQLRNGNNVDKTLLKDASKMLQQTHLFDKLFFPMYLCSLETNYTSASQAELQKVPLDEFLLYIERCLKHEEDIVHEMFADNVLVDVNAVLDRCLVSQHISSMTPGLKDFVLKRKTDSCKSLYTLLKRVDETKLLCDPWSQGIVALGSSLVNDPNHDDSLISELLEIHIFLKDVLKHAFLGDEALSYSMRKSFETFLSSLPSTRREKPAELLAKYIDHLMRSTKSVVGNNTFDNVCAELLDIFRYLPNKDVFEAFYKRDVAKRLLLNKSANTDNERKLLEMLKEKCGSTFTHSLEGMFKDVDFSKDFSKSFKESKFGRSLHYDLFVNVLSLAYWPTYPDTTITLPPELETDLDIFKNFYLSQQTARRLAWRPALCYCLLKAEFPSGSKELSVSLFQACVLLLFNDVGDEGLSYVDIQKRTQLNDNDLTRTLQSLCCAHVRPLLMQPKSRRITKEHRFFYNQHFTNPHFRIKINQIQLRESKEEKASVQEEVVRDRQFELQACVVRLMKANKTMTYNQLVRQTMDYLQIRGKPDLSEVKKGIEKLIEKEYIERTDDTNLAYVA</sequence>
<dbReference type="SMART" id="SM00884">
    <property type="entry name" value="Cullin_Nedd8"/>
    <property type="match status" value="1"/>
</dbReference>
<dbReference type="EMBL" id="KE651168">
    <property type="protein sequence ID" value="EEB06499.1"/>
    <property type="molecule type" value="Genomic_DNA"/>
</dbReference>
<evidence type="ECO:0000313" key="8">
    <source>
        <dbReference type="JaponicusDB" id="SJAG_01540"/>
    </source>
</evidence>
<name>B6JY81_SCHJY</name>
<dbReference type="FunFam" id="1.20.1310.10:FF:000055">
    <property type="entry name" value="Cullin family protein"/>
    <property type="match status" value="1"/>
</dbReference>
<dbReference type="RefSeq" id="XP_002172792.1">
    <property type="nucleotide sequence ID" value="XM_002172756.2"/>
</dbReference>
<dbReference type="SUPFAM" id="SSF74788">
    <property type="entry name" value="Cullin repeat-like"/>
    <property type="match status" value="1"/>
</dbReference>
<dbReference type="GO" id="GO:0043494">
    <property type="term" value="C:CLRC complex"/>
    <property type="evidence" value="ECO:0007669"/>
    <property type="project" value="EnsemblFungi"/>
</dbReference>
<dbReference type="InterPro" id="IPR016159">
    <property type="entry name" value="Cullin_repeat-like_dom_sf"/>
</dbReference>
<evidence type="ECO:0000256" key="4">
    <source>
        <dbReference type="PROSITE-ProRule" id="PRU00330"/>
    </source>
</evidence>
<dbReference type="Gene3D" id="1.10.10.10">
    <property type="entry name" value="Winged helix-like DNA-binding domain superfamily/Winged helix DNA-binding domain"/>
    <property type="match status" value="1"/>
</dbReference>
<dbReference type="GO" id="GO:0006974">
    <property type="term" value="P:DNA damage response"/>
    <property type="evidence" value="ECO:0000318"/>
    <property type="project" value="GO_Central"/>
</dbReference>
<evidence type="ECO:0000256" key="3">
    <source>
        <dbReference type="ARBA" id="ARBA00022843"/>
    </source>
</evidence>
<dbReference type="InterPro" id="IPR045093">
    <property type="entry name" value="Cullin"/>
</dbReference>
<dbReference type="FunFam" id="1.10.10.10:FF:000014">
    <property type="entry name" value="Cullin 1"/>
    <property type="match status" value="1"/>
</dbReference>
<dbReference type="PROSITE" id="PS01256">
    <property type="entry name" value="CULLIN_1"/>
    <property type="match status" value="1"/>
</dbReference>
<evidence type="ECO:0000259" key="6">
    <source>
        <dbReference type="PROSITE" id="PS50069"/>
    </source>
</evidence>
<dbReference type="InterPro" id="IPR001373">
    <property type="entry name" value="Cullin_N"/>
</dbReference>
<dbReference type="Pfam" id="PF00888">
    <property type="entry name" value="Cullin"/>
    <property type="match status" value="1"/>
</dbReference>
<dbReference type="GO" id="GO:0031509">
    <property type="term" value="P:subtelomeric heterochromatin formation"/>
    <property type="evidence" value="ECO:0007669"/>
    <property type="project" value="EnsemblFungi"/>
</dbReference>
<dbReference type="SUPFAM" id="SSF46785">
    <property type="entry name" value="Winged helix' DNA-binding domain"/>
    <property type="match status" value="1"/>
</dbReference>
<dbReference type="InterPro" id="IPR059120">
    <property type="entry name" value="Cullin-like_AB"/>
</dbReference>
<dbReference type="GO" id="GO:0005721">
    <property type="term" value="C:pericentric heterochromatin"/>
    <property type="evidence" value="ECO:0007669"/>
    <property type="project" value="EnsemblFungi"/>
</dbReference>
<dbReference type="InterPro" id="IPR019559">
    <property type="entry name" value="Cullin_neddylation_domain"/>
</dbReference>
<comment type="similarity">
    <text evidence="1 4 5">Belongs to the cullin family.</text>
</comment>
<dbReference type="InterPro" id="IPR036317">
    <property type="entry name" value="Cullin_homology_sf"/>
</dbReference>
<evidence type="ECO:0000256" key="1">
    <source>
        <dbReference type="ARBA" id="ARBA00006019"/>
    </source>
</evidence>
<dbReference type="AlphaFoldDB" id="B6JY81"/>
<dbReference type="JaponicusDB" id="SJAG_01540">
    <property type="gene designation" value="cul4"/>
</dbReference>
<dbReference type="VEuPathDB" id="FungiDB:SJAG_01540"/>
<dbReference type="OMA" id="NYQEQTW"/>
<dbReference type="InterPro" id="IPR036388">
    <property type="entry name" value="WH-like_DNA-bd_sf"/>
</dbReference>
<reference evidence="7 9" key="1">
    <citation type="journal article" date="2011" name="Science">
        <title>Comparative functional genomics of the fission yeasts.</title>
        <authorList>
            <person name="Rhind N."/>
            <person name="Chen Z."/>
            <person name="Yassour M."/>
            <person name="Thompson D.A."/>
            <person name="Haas B.J."/>
            <person name="Habib N."/>
            <person name="Wapinski I."/>
            <person name="Roy S."/>
            <person name="Lin M.F."/>
            <person name="Heiman D.I."/>
            <person name="Young S.K."/>
            <person name="Furuya K."/>
            <person name="Guo Y."/>
            <person name="Pidoux A."/>
            <person name="Chen H.M."/>
            <person name="Robbertse B."/>
            <person name="Goldberg J.M."/>
            <person name="Aoki K."/>
            <person name="Bayne E.H."/>
            <person name="Berlin A.M."/>
            <person name="Desjardins C.A."/>
            <person name="Dobbs E."/>
            <person name="Dukaj L."/>
            <person name="Fan L."/>
            <person name="FitzGerald M.G."/>
            <person name="French C."/>
            <person name="Gujja S."/>
            <person name="Hansen K."/>
            <person name="Keifenheim D."/>
            <person name="Levin J.Z."/>
            <person name="Mosher R.A."/>
            <person name="Mueller C.A."/>
            <person name="Pfiffner J."/>
            <person name="Priest M."/>
            <person name="Russ C."/>
            <person name="Smialowska A."/>
            <person name="Swoboda P."/>
            <person name="Sykes S.M."/>
            <person name="Vaughn M."/>
            <person name="Vengrova S."/>
            <person name="Yoder R."/>
            <person name="Zeng Q."/>
            <person name="Allshire R."/>
            <person name="Baulcombe D."/>
            <person name="Birren B.W."/>
            <person name="Brown W."/>
            <person name="Ekwall K."/>
            <person name="Kellis M."/>
            <person name="Leatherwood J."/>
            <person name="Levin H."/>
            <person name="Margalit H."/>
            <person name="Martienssen R."/>
            <person name="Nieduszynski C.A."/>
            <person name="Spatafora J.W."/>
            <person name="Friedman N."/>
            <person name="Dalgaard J.Z."/>
            <person name="Baumann P."/>
            <person name="Niki H."/>
            <person name="Regev A."/>
            <person name="Nusbaum C."/>
        </authorList>
    </citation>
    <scope>NUCLEOTIDE SEQUENCE [LARGE SCALE GENOMIC DNA]</scope>
    <source>
        <strain evidence="9">yFS275 / FY16936</strain>
    </source>
</reference>
<dbReference type="PROSITE" id="PS50069">
    <property type="entry name" value="CULLIN_2"/>
    <property type="match status" value="1"/>
</dbReference>
<dbReference type="GO" id="GO:0033621">
    <property type="term" value="P:nuclear mRNA surveillance of meiosis-specific transcripts"/>
    <property type="evidence" value="ECO:0007669"/>
    <property type="project" value="EnsemblFungi"/>
</dbReference>
<protein>
    <submittedName>
        <fullName evidence="7">Cullin 4</fullName>
    </submittedName>
</protein>
<evidence type="ECO:0000313" key="9">
    <source>
        <dbReference type="Proteomes" id="UP000001744"/>
    </source>
</evidence>
<organism evidence="7 9">
    <name type="scientific">Schizosaccharomyces japonicus (strain yFS275 / FY16936)</name>
    <name type="common">Fission yeast</name>
    <dbReference type="NCBI Taxonomy" id="402676"/>
    <lineage>
        <taxon>Eukaryota</taxon>
        <taxon>Fungi</taxon>
        <taxon>Dikarya</taxon>
        <taxon>Ascomycota</taxon>
        <taxon>Taphrinomycotina</taxon>
        <taxon>Schizosaccharomycetes</taxon>
        <taxon>Schizosaccharomycetales</taxon>
        <taxon>Schizosaccharomycetaceae</taxon>
        <taxon>Schizosaccharomyces</taxon>
    </lineage>
</organism>
<accession>B6JY81</accession>
<dbReference type="Gene3D" id="3.30.230.130">
    <property type="entry name" value="Cullin, Chain C, Domain 2"/>
    <property type="match status" value="1"/>
</dbReference>
<dbReference type="OrthoDB" id="27073at2759"/>
<dbReference type="GO" id="GO:0006511">
    <property type="term" value="P:ubiquitin-dependent protein catabolic process"/>
    <property type="evidence" value="ECO:0007669"/>
    <property type="project" value="InterPro"/>
</dbReference>
<dbReference type="SUPFAM" id="SSF75632">
    <property type="entry name" value="Cullin homology domain"/>
    <property type="match status" value="1"/>
</dbReference>
<dbReference type="InterPro" id="IPR016158">
    <property type="entry name" value="Cullin_homology"/>
</dbReference>
<evidence type="ECO:0000256" key="2">
    <source>
        <dbReference type="ARBA" id="ARBA00022499"/>
    </source>
</evidence>
<dbReference type="GO" id="GO:0140720">
    <property type="term" value="C:subtelomeric heterochromatin"/>
    <property type="evidence" value="ECO:0007669"/>
    <property type="project" value="EnsemblFungi"/>
</dbReference>
<feature type="domain" description="Cullin family profile" evidence="6">
    <location>
        <begin position="374"/>
        <end position="602"/>
    </location>
</feature>
<evidence type="ECO:0000313" key="7">
    <source>
        <dbReference type="EMBL" id="EEB06499.1"/>
    </source>
</evidence>
<dbReference type="STRING" id="402676.B6JY81"/>
<dbReference type="GO" id="GO:0030466">
    <property type="term" value="P:silent mating-type cassette heterochromatin formation"/>
    <property type="evidence" value="ECO:0007669"/>
    <property type="project" value="EnsemblFungi"/>
</dbReference>
<dbReference type="Gene3D" id="1.20.1310.10">
    <property type="entry name" value="Cullin Repeats"/>
    <property type="match status" value="4"/>
</dbReference>
<proteinExistence type="inferred from homology"/>
<dbReference type="Pfam" id="PF10557">
    <property type="entry name" value="Cullin_Nedd8"/>
    <property type="match status" value="1"/>
</dbReference>
<keyword evidence="3" id="KW-0832">Ubl conjugation</keyword>
<dbReference type="Pfam" id="PF26557">
    <property type="entry name" value="Cullin_AB"/>
    <property type="match status" value="1"/>
</dbReference>
<dbReference type="InterPro" id="IPR036390">
    <property type="entry name" value="WH_DNA-bd_sf"/>
</dbReference>
<keyword evidence="9" id="KW-1185">Reference proteome</keyword>
<dbReference type="eggNOG" id="KOG2167">
    <property type="taxonomic scope" value="Eukaryota"/>
</dbReference>
<dbReference type="GO" id="GO:0006283">
    <property type="term" value="P:transcription-coupled nucleotide-excision repair"/>
    <property type="evidence" value="ECO:0007669"/>
    <property type="project" value="EnsemblFungi"/>
</dbReference>
<dbReference type="SMART" id="SM00182">
    <property type="entry name" value="CULLIN"/>
    <property type="match status" value="1"/>
</dbReference>
<dbReference type="GO" id="GO:0080008">
    <property type="term" value="C:Cul4-RING E3 ubiquitin ligase complex"/>
    <property type="evidence" value="ECO:0000318"/>
    <property type="project" value="GO_Central"/>
</dbReference>
<dbReference type="InterPro" id="IPR016157">
    <property type="entry name" value="Cullin_CS"/>
</dbReference>
<keyword evidence="2" id="KW-1017">Isopeptide bond</keyword>
<dbReference type="GO" id="GO:0031625">
    <property type="term" value="F:ubiquitin protein ligase binding"/>
    <property type="evidence" value="ECO:0000318"/>
    <property type="project" value="GO_Central"/>
</dbReference>
<dbReference type="GO" id="GO:0140727">
    <property type="term" value="P:siRNA-mediated pericentric heterochromatin formation"/>
    <property type="evidence" value="ECO:0007669"/>
    <property type="project" value="EnsemblFungi"/>
</dbReference>
<evidence type="ECO:0000256" key="5">
    <source>
        <dbReference type="RuleBase" id="RU003829"/>
    </source>
</evidence>